<feature type="coiled-coil region" evidence="1">
    <location>
        <begin position="151"/>
        <end position="189"/>
    </location>
</feature>
<keyword evidence="1" id="KW-0175">Coiled coil</keyword>
<dbReference type="InterPro" id="IPR050742">
    <property type="entry name" value="Helicase_Restrict-Modif_Enz"/>
</dbReference>
<dbReference type="Pfam" id="PF08463">
    <property type="entry name" value="EcoEI_R_C"/>
    <property type="match status" value="1"/>
</dbReference>
<evidence type="ECO:0000313" key="3">
    <source>
        <dbReference type="EMBL" id="CBK99253.1"/>
    </source>
</evidence>
<dbReference type="InterPro" id="IPR006935">
    <property type="entry name" value="Helicase/UvrB_N"/>
</dbReference>
<dbReference type="Pfam" id="PF00271">
    <property type="entry name" value="Helicase_C"/>
    <property type="match status" value="1"/>
</dbReference>
<dbReference type="REBASE" id="32444">
    <property type="entry name" value="FprORF18320P"/>
</dbReference>
<organism evidence="3 4">
    <name type="scientific">Faecalibacterium prausnitzii L2-6</name>
    <dbReference type="NCBI Taxonomy" id="718252"/>
    <lineage>
        <taxon>Bacteria</taxon>
        <taxon>Bacillati</taxon>
        <taxon>Bacillota</taxon>
        <taxon>Clostridia</taxon>
        <taxon>Eubacteriales</taxon>
        <taxon>Oscillospiraceae</taxon>
        <taxon>Faecalibacterium</taxon>
    </lineage>
</organism>
<dbReference type="InterPro" id="IPR007409">
    <property type="entry name" value="Restrct_endonuc_type1_HsdR_N"/>
</dbReference>
<dbReference type="Proteomes" id="UP000008804">
    <property type="component" value="Chromosome"/>
</dbReference>
<dbReference type="CDD" id="cd18799">
    <property type="entry name" value="SF2_C_EcoAI-like"/>
    <property type="match status" value="1"/>
</dbReference>
<keyword evidence="3" id="KW-0547">Nucleotide-binding</keyword>
<keyword evidence="3" id="KW-0347">Helicase</keyword>
<keyword evidence="4" id="KW-1185">Reference proteome</keyword>
<dbReference type="AlphaFoldDB" id="D4JZ04"/>
<evidence type="ECO:0000313" key="4">
    <source>
        <dbReference type="Proteomes" id="UP000008804"/>
    </source>
</evidence>
<gene>
    <name evidence="3" type="ORF">FP2_18260</name>
</gene>
<name>D4JZ04_9FIRM</name>
<dbReference type="GO" id="GO:0009035">
    <property type="term" value="F:type I site-specific deoxyribonuclease activity"/>
    <property type="evidence" value="ECO:0007669"/>
    <property type="project" value="UniProtKB-EC"/>
</dbReference>
<dbReference type="Pfam" id="PF04851">
    <property type="entry name" value="ResIII"/>
    <property type="match status" value="1"/>
</dbReference>
<dbReference type="InterPro" id="IPR027417">
    <property type="entry name" value="P-loop_NTPase"/>
</dbReference>
<dbReference type="Gene3D" id="3.40.50.300">
    <property type="entry name" value="P-loop containing nucleotide triphosphate hydrolases"/>
    <property type="match status" value="2"/>
</dbReference>
<evidence type="ECO:0000259" key="2">
    <source>
        <dbReference type="PROSITE" id="PS51192"/>
    </source>
</evidence>
<dbReference type="PROSITE" id="PS51192">
    <property type="entry name" value="HELICASE_ATP_BIND_1"/>
    <property type="match status" value="1"/>
</dbReference>
<dbReference type="CDD" id="cd18032">
    <property type="entry name" value="DEXHc_RE_I_III_res"/>
    <property type="match status" value="1"/>
</dbReference>
<feature type="domain" description="Helicase ATP-binding" evidence="2">
    <location>
        <begin position="359"/>
        <end position="519"/>
    </location>
</feature>
<dbReference type="InterPro" id="IPR014001">
    <property type="entry name" value="Helicase_ATP-bd"/>
</dbReference>
<dbReference type="eggNOG" id="COG4096">
    <property type="taxonomic scope" value="Bacteria"/>
</dbReference>
<evidence type="ECO:0000256" key="1">
    <source>
        <dbReference type="SAM" id="Coils"/>
    </source>
</evidence>
<dbReference type="EC" id="3.1.21.3" evidence="3"/>
<keyword evidence="3" id="KW-0378">Hydrolase</keyword>
<dbReference type="PANTHER" id="PTHR47396">
    <property type="entry name" value="TYPE I RESTRICTION ENZYME ECOKI R PROTEIN"/>
    <property type="match status" value="1"/>
</dbReference>
<dbReference type="STRING" id="718252.FP2_18260"/>
<dbReference type="GO" id="GO:0009307">
    <property type="term" value="P:DNA restriction-modification system"/>
    <property type="evidence" value="ECO:0007669"/>
    <property type="project" value="UniProtKB-KW"/>
</dbReference>
<dbReference type="GO" id="GO:0005829">
    <property type="term" value="C:cytosol"/>
    <property type="evidence" value="ECO:0007669"/>
    <property type="project" value="TreeGrafter"/>
</dbReference>
<dbReference type="Gene3D" id="3.90.1570.30">
    <property type="match status" value="1"/>
</dbReference>
<dbReference type="InterPro" id="IPR001650">
    <property type="entry name" value="Helicase_C-like"/>
</dbReference>
<dbReference type="BioCyc" id="FPRA718252:G1375-1544-MONOMER"/>
<dbReference type="SUPFAM" id="SSF52540">
    <property type="entry name" value="P-loop containing nucleoside triphosphate hydrolases"/>
    <property type="match status" value="2"/>
</dbReference>
<dbReference type="HOGENOM" id="CLU_009326_0_0_9"/>
<reference evidence="3 4" key="2">
    <citation type="submission" date="2010-03" db="EMBL/GenBank/DDBJ databases">
        <authorList>
            <person name="Pajon A."/>
        </authorList>
    </citation>
    <scope>NUCLEOTIDE SEQUENCE [LARGE SCALE GENOMIC DNA]</scope>
    <source>
        <strain evidence="4">L2-6</strain>
    </source>
</reference>
<dbReference type="PANTHER" id="PTHR47396:SF1">
    <property type="entry name" value="ATP-DEPENDENT HELICASE IRC3-RELATED"/>
    <property type="match status" value="1"/>
</dbReference>
<dbReference type="GO" id="GO:0003677">
    <property type="term" value="F:DNA binding"/>
    <property type="evidence" value="ECO:0007669"/>
    <property type="project" value="UniProtKB-KW"/>
</dbReference>
<dbReference type="GO" id="GO:0005524">
    <property type="term" value="F:ATP binding"/>
    <property type="evidence" value="ECO:0007669"/>
    <property type="project" value="UniProtKB-KW"/>
</dbReference>
<protein>
    <submittedName>
        <fullName evidence="3">Type I site-specific restriction-modification system, R (Restriction) subunit and related helicases</fullName>
        <ecNumber evidence="3">3.1.21.3</ecNumber>
    </submittedName>
</protein>
<dbReference type="PATRIC" id="fig|718252.3.peg.3204"/>
<dbReference type="KEGG" id="fpr:FP2_18260"/>
<sequence length="1125" mass="129631">MTNFSFLKAKTEYALFAPACMEAEKIYVSAPAMCAVGCRKALELAVKWVYAADKSMKMPYKDNLQSLIHEPTFRFAVDSDTWGKMPFIIKLGNLAVHTERSVQPSDALASLRGLFEFVQWIDYCYGADYQERTFDENLVPTGKVAVDTRKIKEQESLLDQKDAEIEALRKQIEQMSTRYTAEKEQHQKERTFQPEDLSEFKTRKIYIDVDLKLMGWKFTGPDADVQEEYRVEDMAGMPGQPGFCDYVLFGKDGLPLAVVEAKRTSKDPNIGRKQAVLYADCLERKFGRRPMMFTTNGFETYFWDDQTAPQRKVSGIFSKDDLQKLMNRRTERMDLMGVSIDDKITDRYYQKEAIRAVCEQITQGFRKHLLVMATGTGKTRTASSLTDVLSRGKWVTNILFLADRTALVKQAKDDFKNYLPDMSLCNLCSNKDDRNARIVFSTYPTILNAIDDTKSKDGRQLFTPAHFDLIIIDESHRSIFKKYRAIFEYFDAFMVGLTATPKTDVDRNTYDFFEMEHGVPTYAYDYETAVQQDHVLVPYYNYEVKTRFLEEGISYNDLSEEDKERYEDDFIEDGQLPDFIPSAALNKFVFNETTVDIVLQDLMDRGIKVAGGDRLGKTILFAQNKRHAEFILERFNKLYPQYRGSFAQRVICDDAYAQTIIDDFKQPEKEPHIAVSVDMMDTGIDVPECVNLVFFKKVRSKAKFWQMIGRGTRLCKGLACVDQIDGTYTDKRRFLIFDYCGNFEYFRQHKEGYETRETKTLSENIFGKQIKIAMALQESAFAGEDYQAWRKEIVNTCHKQVMALNSDLIAVKLRMQYVEKYKKPEAFVSISEGDKGELLTQIAPLVRSDEADEFAKRFDNFMYGLILAHIEQMPAFQYAKKQLCDTASLLERKASIPQIKAKLPMLQEIHTDAFWDANDILLFEQVRKELRELIRFLDEGGGAQRQIVTKLTDPIIDSQEGVQLEAAYDFEDYRAKVNRYVNEHGNTLAIYKLTHNIPLAMGDYQELERVLTSELGSKEDYAREFGDTPFGLLIRKIAKLDHESAMQAFSAFINDQSLNQKQIAFVNKIINHIELNGYMENVAELTKPPFDKPISFIKLFDAKTRTALMETINQVRENAVQITAS</sequence>
<keyword evidence="3" id="KW-0067">ATP-binding</keyword>
<dbReference type="SMART" id="SM00487">
    <property type="entry name" value="DEXDc"/>
    <property type="match status" value="1"/>
</dbReference>
<accession>D4JZ04</accession>
<dbReference type="InterPro" id="IPR013670">
    <property type="entry name" value="EcoEI_R_C_dom"/>
</dbReference>
<dbReference type="RefSeq" id="WP_015564897.1">
    <property type="nucleotide sequence ID" value="NC_021042.1"/>
</dbReference>
<dbReference type="GO" id="GO:0004386">
    <property type="term" value="F:helicase activity"/>
    <property type="evidence" value="ECO:0007669"/>
    <property type="project" value="UniProtKB-KW"/>
</dbReference>
<dbReference type="EMBL" id="FP929045">
    <property type="protein sequence ID" value="CBK99253.1"/>
    <property type="molecule type" value="Genomic_DNA"/>
</dbReference>
<reference evidence="3 4" key="1">
    <citation type="submission" date="2010-03" db="EMBL/GenBank/DDBJ databases">
        <title>The genome sequence of Faecalibacterium prausnitzii L2/6.</title>
        <authorList>
            <consortium name="metaHIT consortium -- http://www.metahit.eu/"/>
            <person name="Pajon A."/>
            <person name="Turner K."/>
            <person name="Parkhill J."/>
            <person name="Duncan S."/>
            <person name="Flint H."/>
        </authorList>
    </citation>
    <scope>NUCLEOTIDE SEQUENCE [LARGE SCALE GENOMIC DNA]</scope>
    <source>
        <strain evidence="4">L2-6</strain>
    </source>
</reference>
<dbReference type="Pfam" id="PF04313">
    <property type="entry name" value="HSDR_N"/>
    <property type="match status" value="1"/>
</dbReference>
<proteinExistence type="predicted"/>